<dbReference type="InterPro" id="IPR052016">
    <property type="entry name" value="Bact_Sigma-Reg"/>
</dbReference>
<proteinExistence type="predicted"/>
<dbReference type="EMBL" id="CP000384">
    <property type="protein sequence ID" value="ABG09430.1"/>
    <property type="molecule type" value="Genomic_DNA"/>
</dbReference>
<evidence type="ECO:0000256" key="1">
    <source>
        <dbReference type="ARBA" id="ARBA00022801"/>
    </source>
</evidence>
<dbReference type="GO" id="GO:0016791">
    <property type="term" value="F:phosphatase activity"/>
    <property type="evidence" value="ECO:0007669"/>
    <property type="project" value="TreeGrafter"/>
</dbReference>
<dbReference type="SUPFAM" id="SSF81606">
    <property type="entry name" value="PP2C-like"/>
    <property type="match status" value="1"/>
</dbReference>
<dbReference type="Gene3D" id="3.60.40.10">
    <property type="entry name" value="PPM-type phosphatase domain"/>
    <property type="match status" value="1"/>
</dbReference>
<dbReference type="Pfam" id="PF07228">
    <property type="entry name" value="SpoIIE"/>
    <property type="match status" value="1"/>
</dbReference>
<dbReference type="PANTHER" id="PTHR43156">
    <property type="entry name" value="STAGE II SPORULATION PROTEIN E-RELATED"/>
    <property type="match status" value="1"/>
</dbReference>
<dbReference type="SMART" id="SM00331">
    <property type="entry name" value="PP2C_SIG"/>
    <property type="match status" value="1"/>
</dbReference>
<dbReference type="AlphaFoldDB" id="A0A5Q5BM20"/>
<dbReference type="SUPFAM" id="SSF55781">
    <property type="entry name" value="GAF domain-like"/>
    <property type="match status" value="1"/>
</dbReference>
<dbReference type="InterPro" id="IPR036457">
    <property type="entry name" value="PPM-type-like_dom_sf"/>
</dbReference>
<feature type="domain" description="PPM-type phosphatase" evidence="2">
    <location>
        <begin position="308"/>
        <end position="531"/>
    </location>
</feature>
<sequence>MGADGPIGVAMGLDAAWSSIPHPVIVVTSDGVVRAVSTSTHSVLPSAIPGSDLDDVAPPWLAQAHRRLVQRLGTPDADDAAASGSLHGKRFEARPTVLDGQIAWWLVEDAGRELWDTKQALTREQARTSFLGEASAVLMATLNVDRCMSATVHLAVRHLADAASVVAPVTGNRLPVVCGDRGAVEQRTVEADPSDVPGLSEALRGFPPVPSRWLDPAALPEWLVPSTFDGPVGSVLITPLPGLGVPAGALVLLRRASEPVFGEDDELSARLFAARAGAALSTAGLYAEQSAITRTLMRDLVPPQLRRLHGFELAGGYRASEDHQIVGGDFYDVHPGATPEDDTLVVLGDVCGKGLEAAVLTGKIRNTLQALAPLAQDHGGVLRLLNSALLSADHTRFATLVLASVARRDGQVVLRLTSAGHCAPLIVRSDGRVEEADTRGQLVGVLEQIQARTFETVLAPGETCVLYTDGVTEAWGGPLGTDMFGEQRLAAALEECAGMPAEAVVERIMMLTTQWVRRREHDDIAVVAITAPRRTHLSAVDGHTAGRYTA</sequence>
<evidence type="ECO:0000313" key="3">
    <source>
        <dbReference type="EMBL" id="ABG09430.1"/>
    </source>
</evidence>
<keyword evidence="1" id="KW-0378">Hydrolase</keyword>
<gene>
    <name evidence="3" type="ordered locus">Mmcs_3323</name>
</gene>
<dbReference type="Gene3D" id="3.30.450.40">
    <property type="match status" value="1"/>
</dbReference>
<dbReference type="PANTHER" id="PTHR43156:SF2">
    <property type="entry name" value="STAGE II SPORULATION PROTEIN E"/>
    <property type="match status" value="1"/>
</dbReference>
<protein>
    <submittedName>
        <fullName evidence="3">Serine phosphatase</fullName>
    </submittedName>
</protein>
<accession>A0A5Q5BM20</accession>
<organism evidence="3">
    <name type="scientific">Mycobacterium sp. (strain MCS)</name>
    <dbReference type="NCBI Taxonomy" id="164756"/>
    <lineage>
        <taxon>Bacteria</taxon>
        <taxon>Bacillati</taxon>
        <taxon>Actinomycetota</taxon>
        <taxon>Actinomycetes</taxon>
        <taxon>Mycobacteriales</taxon>
        <taxon>Mycobacteriaceae</taxon>
        <taxon>Mycobacterium</taxon>
    </lineage>
</organism>
<reference evidence="3" key="1">
    <citation type="submission" date="2006-06" db="EMBL/GenBank/DDBJ databases">
        <title>Complete sequence of chromosome of Mycobacterium sp. MCS.</title>
        <authorList>
            <consortium name="US DOE Joint Genome Institute"/>
            <person name="Copeland A."/>
            <person name="Lucas S."/>
            <person name="Lapidus A."/>
            <person name="Barry K."/>
            <person name="Detter J.C."/>
            <person name="Glavina del Rio T."/>
            <person name="Hammon N."/>
            <person name="Israni S."/>
            <person name="Dalin E."/>
            <person name="Tice H."/>
            <person name="Pitluck S."/>
            <person name="Martinez M."/>
            <person name="Schmutz J."/>
            <person name="Larimer F."/>
            <person name="Land M."/>
            <person name="Hauser L."/>
            <person name="Kyrpides N."/>
            <person name="Kim E."/>
            <person name="Miller C.D."/>
            <person name="Hughes J.E."/>
            <person name="Anderson A.J."/>
            <person name="Sims R.C."/>
            <person name="Richardson P."/>
        </authorList>
    </citation>
    <scope>NUCLEOTIDE SEQUENCE [LARGE SCALE GENOMIC DNA]</scope>
    <source>
        <strain evidence="3">MCS</strain>
    </source>
</reference>
<evidence type="ECO:0000259" key="2">
    <source>
        <dbReference type="SMART" id="SM00331"/>
    </source>
</evidence>
<dbReference type="InterPro" id="IPR029016">
    <property type="entry name" value="GAF-like_dom_sf"/>
</dbReference>
<name>A0A5Q5BM20_MYCSS</name>
<dbReference type="InterPro" id="IPR001932">
    <property type="entry name" value="PPM-type_phosphatase-like_dom"/>
</dbReference>
<dbReference type="KEGG" id="mmc:Mmcs_3323"/>